<proteinExistence type="predicted"/>
<dbReference type="Proteomes" id="UP000281549">
    <property type="component" value="Unassembled WGS sequence"/>
</dbReference>
<dbReference type="InterPro" id="IPR002048">
    <property type="entry name" value="EF_hand_dom"/>
</dbReference>
<dbReference type="SUPFAM" id="SSF47473">
    <property type="entry name" value="EF-hand"/>
    <property type="match status" value="1"/>
</dbReference>
<evidence type="ECO:0000313" key="2">
    <source>
        <dbReference type="EMBL" id="RKP21495.1"/>
    </source>
</evidence>
<evidence type="ECO:0000259" key="1">
    <source>
        <dbReference type="PROSITE" id="PS50222"/>
    </source>
</evidence>
<dbReference type="GO" id="GO:0005509">
    <property type="term" value="F:calcium ion binding"/>
    <property type="evidence" value="ECO:0007669"/>
    <property type="project" value="InterPro"/>
</dbReference>
<gene>
    <name evidence="2" type="ORF">ROZALSC1DRAFT_27110</name>
</gene>
<feature type="domain" description="EF-hand" evidence="1">
    <location>
        <begin position="131"/>
        <end position="166"/>
    </location>
</feature>
<name>A0A4P9YPD1_ROZAC</name>
<dbReference type="InterPro" id="IPR011992">
    <property type="entry name" value="EF-hand-dom_pair"/>
</dbReference>
<sequence length="234" mass="26989">MALPRHIKTEQHKENTENVNVQNMLNTARTGILNFQRNPSDMEVLSKATDILIECLEIEPTSFESVYLLAYSCYVLNDFSTCMKFFDLLDETETNFPAADELKHEVLQLLEGVQGTIEYPPLILENELSQEAEHILTEIFKVLDTENKGYVGIDEFNRHILFTGGSHKVDAEQFNQITRNYNENAQLGLSLQGFLNLYYEQILHDPSEFRKDLERYNMDPYLLKPKSIKAAQCA</sequence>
<accession>A0A4P9YPD1</accession>
<dbReference type="Gene3D" id="1.25.40.10">
    <property type="entry name" value="Tetratricopeptide repeat domain"/>
    <property type="match status" value="1"/>
</dbReference>
<reference evidence="3" key="1">
    <citation type="journal article" date="2018" name="Nat. Microbiol.">
        <title>Leveraging single-cell genomics to expand the fungal tree of life.</title>
        <authorList>
            <person name="Ahrendt S.R."/>
            <person name="Quandt C.A."/>
            <person name="Ciobanu D."/>
            <person name="Clum A."/>
            <person name="Salamov A."/>
            <person name="Andreopoulos B."/>
            <person name="Cheng J.F."/>
            <person name="Woyke T."/>
            <person name="Pelin A."/>
            <person name="Henrissat B."/>
            <person name="Reynolds N.K."/>
            <person name="Benny G.L."/>
            <person name="Smith M.E."/>
            <person name="James T.Y."/>
            <person name="Grigoriev I.V."/>
        </authorList>
    </citation>
    <scope>NUCLEOTIDE SEQUENCE [LARGE SCALE GENOMIC DNA]</scope>
    <source>
        <strain evidence="3">CSF55</strain>
    </source>
</reference>
<dbReference type="InterPro" id="IPR011990">
    <property type="entry name" value="TPR-like_helical_dom_sf"/>
</dbReference>
<dbReference type="EMBL" id="ML004950">
    <property type="protein sequence ID" value="RKP21495.1"/>
    <property type="molecule type" value="Genomic_DNA"/>
</dbReference>
<dbReference type="Gene3D" id="1.10.238.10">
    <property type="entry name" value="EF-hand"/>
    <property type="match status" value="1"/>
</dbReference>
<dbReference type="AlphaFoldDB" id="A0A4P9YPD1"/>
<evidence type="ECO:0000313" key="3">
    <source>
        <dbReference type="Proteomes" id="UP000281549"/>
    </source>
</evidence>
<protein>
    <recommendedName>
        <fullName evidence="1">EF-hand domain-containing protein</fullName>
    </recommendedName>
</protein>
<organism evidence="2 3">
    <name type="scientific">Rozella allomycis (strain CSF55)</name>
    <dbReference type="NCBI Taxonomy" id="988480"/>
    <lineage>
        <taxon>Eukaryota</taxon>
        <taxon>Fungi</taxon>
        <taxon>Fungi incertae sedis</taxon>
        <taxon>Cryptomycota</taxon>
        <taxon>Cryptomycota incertae sedis</taxon>
        <taxon>Rozella</taxon>
    </lineage>
</organism>
<dbReference type="SUPFAM" id="SSF48452">
    <property type="entry name" value="TPR-like"/>
    <property type="match status" value="1"/>
</dbReference>
<dbReference type="PROSITE" id="PS50222">
    <property type="entry name" value="EF_HAND_2"/>
    <property type="match status" value="1"/>
</dbReference>